<evidence type="ECO:0000256" key="12">
    <source>
        <dbReference type="ARBA" id="ARBA00073576"/>
    </source>
</evidence>
<evidence type="ECO:0000313" key="17">
    <source>
        <dbReference type="Proteomes" id="UP000316714"/>
    </source>
</evidence>
<dbReference type="GO" id="GO:0046872">
    <property type="term" value="F:metal ion binding"/>
    <property type="evidence" value="ECO:0007669"/>
    <property type="project" value="UniProtKB-KW"/>
</dbReference>
<evidence type="ECO:0000256" key="1">
    <source>
        <dbReference type="ARBA" id="ARBA00004418"/>
    </source>
</evidence>
<accession>A0A5C5UU18</accession>
<keyword evidence="17" id="KW-1185">Reference proteome</keyword>
<comment type="subcellular location">
    <subcellularLocation>
        <location evidence="1">Periplasm</location>
    </subcellularLocation>
</comment>
<organism evidence="16 17">
    <name type="scientific">Posidoniimonas corsicana</name>
    <dbReference type="NCBI Taxonomy" id="1938618"/>
    <lineage>
        <taxon>Bacteria</taxon>
        <taxon>Pseudomonadati</taxon>
        <taxon>Planctomycetota</taxon>
        <taxon>Planctomycetia</taxon>
        <taxon>Pirellulales</taxon>
        <taxon>Lacipirellulaceae</taxon>
        <taxon>Posidoniimonas</taxon>
    </lineage>
</organism>
<evidence type="ECO:0000256" key="13">
    <source>
        <dbReference type="PROSITE-ProRule" id="PRU00433"/>
    </source>
</evidence>
<evidence type="ECO:0000256" key="8">
    <source>
        <dbReference type="ARBA" id="ARBA00022982"/>
    </source>
</evidence>
<dbReference type="PANTHER" id="PTHR30600:SF10">
    <property type="entry name" value="BLL6722 PROTEIN"/>
    <property type="match status" value="1"/>
</dbReference>
<dbReference type="EMBL" id="SIHJ01000006">
    <property type="protein sequence ID" value="TWT29756.1"/>
    <property type="molecule type" value="Genomic_DNA"/>
</dbReference>
<evidence type="ECO:0000256" key="5">
    <source>
        <dbReference type="ARBA" id="ARBA00022723"/>
    </source>
</evidence>
<evidence type="ECO:0000256" key="14">
    <source>
        <dbReference type="SAM" id="MobiDB-lite"/>
    </source>
</evidence>
<dbReference type="GO" id="GO:0009055">
    <property type="term" value="F:electron transfer activity"/>
    <property type="evidence" value="ECO:0007669"/>
    <property type="project" value="InterPro"/>
</dbReference>
<dbReference type="FunFam" id="1.10.760.10:FF:000019">
    <property type="entry name" value="Di-heme cytochrome C peroxidase"/>
    <property type="match status" value="1"/>
</dbReference>
<keyword evidence="6" id="KW-0732">Signal</keyword>
<evidence type="ECO:0000256" key="3">
    <source>
        <dbReference type="ARBA" id="ARBA00022448"/>
    </source>
</evidence>
<evidence type="ECO:0000259" key="15">
    <source>
        <dbReference type="PROSITE" id="PS51007"/>
    </source>
</evidence>
<protein>
    <recommendedName>
        <fullName evidence="12">Methylamine utilization protein MauG</fullName>
    </recommendedName>
</protein>
<keyword evidence="8" id="KW-0249">Electron transport</keyword>
<evidence type="ECO:0000256" key="9">
    <source>
        <dbReference type="ARBA" id="ARBA00023002"/>
    </source>
</evidence>
<evidence type="ECO:0000313" key="16">
    <source>
        <dbReference type="EMBL" id="TWT29756.1"/>
    </source>
</evidence>
<evidence type="ECO:0000256" key="4">
    <source>
        <dbReference type="ARBA" id="ARBA00022617"/>
    </source>
</evidence>
<comment type="function">
    <text evidence="11">Involved in methylamine metabolism. Essential for the maturation of the beta subunit of MADH, presumably via a step in the biosynthesis of tryptophan tryptophylquinone (TTQ), the cofactor of MADH.</text>
</comment>
<evidence type="ECO:0000256" key="2">
    <source>
        <dbReference type="ARBA" id="ARBA00004856"/>
    </source>
</evidence>
<comment type="pathway">
    <text evidence="2">One-carbon metabolism; methylamine degradation.</text>
</comment>
<evidence type="ECO:0000256" key="10">
    <source>
        <dbReference type="ARBA" id="ARBA00023004"/>
    </source>
</evidence>
<keyword evidence="16" id="KW-0575">Peroxidase</keyword>
<keyword evidence="7" id="KW-0574">Periplasm</keyword>
<dbReference type="InterPro" id="IPR036909">
    <property type="entry name" value="Cyt_c-like_dom_sf"/>
</dbReference>
<dbReference type="Pfam" id="PF03150">
    <property type="entry name" value="CCP_MauG"/>
    <property type="match status" value="1"/>
</dbReference>
<dbReference type="GO" id="GO:0004130">
    <property type="term" value="F:cytochrome-c peroxidase activity"/>
    <property type="evidence" value="ECO:0007669"/>
    <property type="project" value="TreeGrafter"/>
</dbReference>
<sequence length="421" mass="46873">MMIVACVALAAGAHAQEAPTPGPRRGLQKTVDEKTRIEVFRGRSGSFTRLPPRAERSPEERGQHLARLRAAYTRSPAEWPAPQVDPGVAWRELGLLPTPPQVERGSVEDTRIQLGKRLFFDPQLSSSGQIACASCHDPDLSWGDGRTVSFGHGRTPLKRNAPSLLNVGQADRLFWDGRARSLEQQVELVMLNPNEMHASEEETVRRLRSVPGYVQAFAAAYPGRPISLATLATAIAEFERSLVGGRSRFDIFLKGRPEVLSDDALVGLDLFRTDARCMNCHHGPTLSDNRLHDVGLSYYGRKFQDLGAFEQTRRIEDVGRFKTPSLRNVTRSGPWMHNGLFTSLDGVLNMYNAGMPHLYPKNAEQLDDPFFPHKSKHLRPLGLNKQDKADLIAFLESLAEPPRRVRPPEPFPQAASVADQR</sequence>
<keyword evidence="4 13" id="KW-0349">Heme</keyword>
<proteinExistence type="predicted"/>
<dbReference type="Proteomes" id="UP000316714">
    <property type="component" value="Unassembled WGS sequence"/>
</dbReference>
<dbReference type="SUPFAM" id="SSF46626">
    <property type="entry name" value="Cytochrome c"/>
    <property type="match status" value="2"/>
</dbReference>
<feature type="region of interest" description="Disordered" evidence="14">
    <location>
        <begin position="402"/>
        <end position="421"/>
    </location>
</feature>
<keyword evidence="5 13" id="KW-0479">Metal-binding</keyword>
<dbReference type="InterPro" id="IPR009056">
    <property type="entry name" value="Cyt_c-like_dom"/>
</dbReference>
<dbReference type="InterPro" id="IPR004852">
    <property type="entry name" value="Di-haem_cyt_c_peroxidsae"/>
</dbReference>
<dbReference type="PANTHER" id="PTHR30600">
    <property type="entry name" value="CYTOCHROME C PEROXIDASE-RELATED"/>
    <property type="match status" value="1"/>
</dbReference>
<keyword evidence="3" id="KW-0813">Transport</keyword>
<keyword evidence="9 16" id="KW-0560">Oxidoreductase</keyword>
<dbReference type="Gene3D" id="1.10.760.10">
    <property type="entry name" value="Cytochrome c-like domain"/>
    <property type="match status" value="2"/>
</dbReference>
<gene>
    <name evidence="16" type="primary">ccp_4</name>
    <name evidence="16" type="ORF">KOR34_50740</name>
</gene>
<dbReference type="PROSITE" id="PS51007">
    <property type="entry name" value="CYTC"/>
    <property type="match status" value="2"/>
</dbReference>
<dbReference type="InterPro" id="IPR051395">
    <property type="entry name" value="Cytochrome_c_Peroxidase/MauG"/>
</dbReference>
<keyword evidence="10 13" id="KW-0408">Iron</keyword>
<dbReference type="AlphaFoldDB" id="A0A5C5UU18"/>
<feature type="domain" description="Cytochrome c" evidence="15">
    <location>
        <begin position="262"/>
        <end position="399"/>
    </location>
</feature>
<reference evidence="16 17" key="1">
    <citation type="submission" date="2019-02" db="EMBL/GenBank/DDBJ databases">
        <title>Deep-cultivation of Planctomycetes and their phenomic and genomic characterization uncovers novel biology.</title>
        <authorList>
            <person name="Wiegand S."/>
            <person name="Jogler M."/>
            <person name="Boedeker C."/>
            <person name="Pinto D."/>
            <person name="Vollmers J."/>
            <person name="Rivas-Marin E."/>
            <person name="Kohn T."/>
            <person name="Peeters S.H."/>
            <person name="Heuer A."/>
            <person name="Rast P."/>
            <person name="Oberbeckmann S."/>
            <person name="Bunk B."/>
            <person name="Jeske O."/>
            <person name="Meyerdierks A."/>
            <person name="Storesund J.E."/>
            <person name="Kallscheuer N."/>
            <person name="Luecker S."/>
            <person name="Lage O.M."/>
            <person name="Pohl T."/>
            <person name="Merkel B.J."/>
            <person name="Hornburger P."/>
            <person name="Mueller R.-W."/>
            <person name="Bruemmer F."/>
            <person name="Labrenz M."/>
            <person name="Spormann A.M."/>
            <person name="Op Den Camp H."/>
            <person name="Overmann J."/>
            <person name="Amann R."/>
            <person name="Jetten M.S.M."/>
            <person name="Mascher T."/>
            <person name="Medema M.H."/>
            <person name="Devos D.P."/>
            <person name="Kaster A.-K."/>
            <person name="Ovreas L."/>
            <person name="Rohde M."/>
            <person name="Galperin M.Y."/>
            <person name="Jogler C."/>
        </authorList>
    </citation>
    <scope>NUCLEOTIDE SEQUENCE [LARGE SCALE GENOMIC DNA]</scope>
    <source>
        <strain evidence="16 17">KOR34</strain>
    </source>
</reference>
<comment type="caution">
    <text evidence="16">The sequence shown here is derived from an EMBL/GenBank/DDBJ whole genome shotgun (WGS) entry which is preliminary data.</text>
</comment>
<name>A0A5C5UU18_9BACT</name>
<dbReference type="GO" id="GO:0020037">
    <property type="term" value="F:heme binding"/>
    <property type="evidence" value="ECO:0007669"/>
    <property type="project" value="InterPro"/>
</dbReference>
<evidence type="ECO:0000256" key="6">
    <source>
        <dbReference type="ARBA" id="ARBA00022729"/>
    </source>
</evidence>
<dbReference type="GO" id="GO:0042597">
    <property type="term" value="C:periplasmic space"/>
    <property type="evidence" value="ECO:0007669"/>
    <property type="project" value="UniProtKB-SubCell"/>
</dbReference>
<evidence type="ECO:0000256" key="7">
    <source>
        <dbReference type="ARBA" id="ARBA00022764"/>
    </source>
</evidence>
<feature type="domain" description="Cytochrome c" evidence="15">
    <location>
        <begin position="110"/>
        <end position="218"/>
    </location>
</feature>
<evidence type="ECO:0000256" key="11">
    <source>
        <dbReference type="ARBA" id="ARBA00058991"/>
    </source>
</evidence>